<dbReference type="SUPFAM" id="SSF52402">
    <property type="entry name" value="Adenine nucleotide alpha hydrolases-like"/>
    <property type="match status" value="1"/>
</dbReference>
<dbReference type="VEuPathDB" id="FungiDB:VP01_66g11"/>
<accession>A0A0L6UEV0</accession>
<comment type="caution">
    <text evidence="1">The sequence shown here is derived from an EMBL/GenBank/DDBJ whole genome shotgun (WGS) entry which is preliminary data.</text>
</comment>
<dbReference type="Gene3D" id="3.40.50.620">
    <property type="entry name" value="HUPs"/>
    <property type="match status" value="1"/>
</dbReference>
<evidence type="ECO:0000313" key="1">
    <source>
        <dbReference type="EMBL" id="KNZ47079.1"/>
    </source>
</evidence>
<dbReference type="OrthoDB" id="276685at2759"/>
<reference evidence="1 2" key="1">
    <citation type="submission" date="2015-08" db="EMBL/GenBank/DDBJ databases">
        <title>Next Generation Sequencing and Analysis of the Genome of Puccinia sorghi L Schw, the Causal Agent of Maize Common Rust.</title>
        <authorList>
            <person name="Rochi L."/>
            <person name="Burguener G."/>
            <person name="Darino M."/>
            <person name="Turjanski A."/>
            <person name="Kreff E."/>
            <person name="Dieguez M.J."/>
            <person name="Sacco F."/>
        </authorList>
    </citation>
    <scope>NUCLEOTIDE SEQUENCE [LARGE SCALE GENOMIC DNA]</scope>
    <source>
        <strain evidence="1 2">RO10H11247</strain>
    </source>
</reference>
<protein>
    <submittedName>
        <fullName evidence="1">Electron transfer flavoprotein beta subunit</fullName>
    </submittedName>
</protein>
<organism evidence="1 2">
    <name type="scientific">Puccinia sorghi</name>
    <dbReference type="NCBI Taxonomy" id="27349"/>
    <lineage>
        <taxon>Eukaryota</taxon>
        <taxon>Fungi</taxon>
        <taxon>Dikarya</taxon>
        <taxon>Basidiomycota</taxon>
        <taxon>Pucciniomycotina</taxon>
        <taxon>Pucciniomycetes</taxon>
        <taxon>Pucciniales</taxon>
        <taxon>Pucciniaceae</taxon>
        <taxon>Puccinia</taxon>
    </lineage>
</organism>
<proteinExistence type="predicted"/>
<dbReference type="STRING" id="27349.A0A0L6UEV0"/>
<evidence type="ECO:0000313" key="2">
    <source>
        <dbReference type="Proteomes" id="UP000037035"/>
    </source>
</evidence>
<dbReference type="EMBL" id="LAVV01012051">
    <property type="protein sequence ID" value="KNZ47079.1"/>
    <property type="molecule type" value="Genomic_DNA"/>
</dbReference>
<sequence>MRKEAPSTQNVWPCANALNEKYHHAELHPLANANPNLIICGKQFIDGCPSQVRWMLPGVLICSLAQLISKVDFKGPSNLEQAHFEREIDGGIEKLTAPLPAALNNLHS</sequence>
<gene>
    <name evidence="1" type="ORF">VP01_66g11</name>
</gene>
<keyword evidence="2" id="KW-1185">Reference proteome</keyword>
<dbReference type="InterPro" id="IPR014729">
    <property type="entry name" value="Rossmann-like_a/b/a_fold"/>
</dbReference>
<dbReference type="Proteomes" id="UP000037035">
    <property type="component" value="Unassembled WGS sequence"/>
</dbReference>
<dbReference type="AlphaFoldDB" id="A0A0L6UEV0"/>
<name>A0A0L6UEV0_9BASI</name>